<dbReference type="EMBL" id="AF403738">
    <property type="protein sequence ID" value="AAK94119.1"/>
    <property type="molecule type" value="Genomic_DNA"/>
</dbReference>
<organism evidence="1 2">
    <name type="scientific">Culex nigripalpus nucleopolyhedrovirus (isolate Florida/1997)</name>
    <name type="common">CuniNPV</name>
    <dbReference type="NCBI Taxonomy" id="645993"/>
    <lineage>
        <taxon>Viruses</taxon>
        <taxon>Viruses incertae sedis</taxon>
        <taxon>Naldaviricetes</taxon>
        <taxon>Lefavirales</taxon>
        <taxon>Baculoviridae</taxon>
        <taxon>Deltabaculovirus</taxon>
    </lineage>
</organism>
<evidence type="ECO:0000313" key="1">
    <source>
        <dbReference type="EMBL" id="AAK94119.1"/>
    </source>
</evidence>
<dbReference type="GeneID" id="921920"/>
<protein>
    <submittedName>
        <fullName evidence="1">Uncharacterized protein</fullName>
    </submittedName>
</protein>
<name>Q77GU8_NPVCO</name>
<proteinExistence type="predicted"/>
<dbReference type="KEGG" id="vg:921920"/>
<sequence length="191" mass="22174">MYSFSGTFVHVGAENRRTIFRYLRHPLTRFLYVDHQLAVRGFVQYEAYNINSSFGNVTAAGHDLALMSPAEWEWHENTVLITPHGLPKMIPFELPQELLEYGEVTSLAPEKFLLVLHYDMDLRSISMRVVCDGTEVMYESRDLEYYFGYCLNIDVRYLSAKQLLDLVGKCFPDELQFMEGLVEKSRAVLEK</sequence>
<keyword evidence="2" id="KW-1185">Reference proteome</keyword>
<gene>
    <name evidence="1" type="primary">CUN041</name>
</gene>
<organismHost>
    <name type="scientific">Culex nigripalpus</name>
    <dbReference type="NCBI Taxonomy" id="42429"/>
</organismHost>
<reference evidence="1 2" key="1">
    <citation type="journal article" date="2001" name="J. Virol.">
        <title>Genome sequence of a baculovirus pathogenic for Culex nigripalpus.</title>
        <authorList>
            <person name="Afonso C.L."/>
            <person name="Tulman E.R."/>
            <person name="Lu Z."/>
            <person name="Balinsky C.A."/>
            <person name="Moser B.A."/>
            <person name="Becnel J.J."/>
            <person name="Rock D.L."/>
            <person name="Kutish G.F."/>
        </authorList>
    </citation>
    <scope>NUCLEOTIDE SEQUENCE [LARGE SCALE GENOMIC DNA]</scope>
    <source>
        <strain evidence="2">Isolate Florida/1997</strain>
    </source>
</reference>
<dbReference type="RefSeq" id="NP_203346.1">
    <property type="nucleotide sequence ID" value="NC_003084.1"/>
</dbReference>
<evidence type="ECO:0000313" key="2">
    <source>
        <dbReference type="Proteomes" id="UP000006635"/>
    </source>
</evidence>
<accession>Q77GU8</accession>
<dbReference type="Proteomes" id="UP000006635">
    <property type="component" value="Segment"/>
</dbReference>